<keyword evidence="10" id="KW-1185">Reference proteome</keyword>
<keyword evidence="2" id="KW-0808">Transferase</keyword>
<evidence type="ECO:0000256" key="1">
    <source>
        <dbReference type="ARBA" id="ARBA00022527"/>
    </source>
</evidence>
<dbReference type="CDD" id="cd13999">
    <property type="entry name" value="STKc_MAP3K-like"/>
    <property type="match status" value="1"/>
</dbReference>
<dbReference type="InterPro" id="IPR017441">
    <property type="entry name" value="Protein_kinase_ATP_BS"/>
</dbReference>
<dbReference type="Pfam" id="PF07714">
    <property type="entry name" value="PK_Tyr_Ser-Thr"/>
    <property type="match status" value="1"/>
</dbReference>
<dbReference type="SUPFAM" id="SSF56112">
    <property type="entry name" value="Protein kinase-like (PK-like)"/>
    <property type="match status" value="1"/>
</dbReference>
<organism evidence="9 10">
    <name type="scientific">Ceratodon purpureus</name>
    <name type="common">Fire moss</name>
    <name type="synonym">Dicranum purpureum</name>
    <dbReference type="NCBI Taxonomy" id="3225"/>
    <lineage>
        <taxon>Eukaryota</taxon>
        <taxon>Viridiplantae</taxon>
        <taxon>Streptophyta</taxon>
        <taxon>Embryophyta</taxon>
        <taxon>Bryophyta</taxon>
        <taxon>Bryophytina</taxon>
        <taxon>Bryopsida</taxon>
        <taxon>Dicranidae</taxon>
        <taxon>Pseudoditrichales</taxon>
        <taxon>Ditrichaceae</taxon>
        <taxon>Ceratodon</taxon>
    </lineage>
</organism>
<keyword evidence="1 7" id="KW-0723">Serine/threonine-protein kinase</keyword>
<evidence type="ECO:0000256" key="2">
    <source>
        <dbReference type="ARBA" id="ARBA00022679"/>
    </source>
</evidence>
<keyword evidence="3 6" id="KW-0547">Nucleotide-binding</keyword>
<evidence type="ECO:0000256" key="6">
    <source>
        <dbReference type="PROSITE-ProRule" id="PRU10141"/>
    </source>
</evidence>
<dbReference type="InterPro" id="IPR001245">
    <property type="entry name" value="Ser-Thr/Tyr_kinase_cat_dom"/>
</dbReference>
<evidence type="ECO:0000313" key="9">
    <source>
        <dbReference type="EMBL" id="KAG0553638.1"/>
    </source>
</evidence>
<dbReference type="Gene3D" id="3.30.200.20">
    <property type="entry name" value="Phosphorylase Kinase, domain 1"/>
    <property type="match status" value="1"/>
</dbReference>
<reference evidence="9" key="1">
    <citation type="submission" date="2020-06" db="EMBL/GenBank/DDBJ databases">
        <title>WGS assembly of Ceratodon purpureus strain R40.</title>
        <authorList>
            <person name="Carey S.B."/>
            <person name="Jenkins J."/>
            <person name="Shu S."/>
            <person name="Lovell J.T."/>
            <person name="Sreedasyam A."/>
            <person name="Maumus F."/>
            <person name="Tiley G.P."/>
            <person name="Fernandez-Pozo N."/>
            <person name="Barry K."/>
            <person name="Chen C."/>
            <person name="Wang M."/>
            <person name="Lipzen A."/>
            <person name="Daum C."/>
            <person name="Saski C.A."/>
            <person name="Payton A.C."/>
            <person name="Mcbreen J.C."/>
            <person name="Conrad R.E."/>
            <person name="Kollar L.M."/>
            <person name="Olsson S."/>
            <person name="Huttunen S."/>
            <person name="Landis J.B."/>
            <person name="Wickett N.J."/>
            <person name="Johnson M.G."/>
            <person name="Rensing S.A."/>
            <person name="Grimwood J."/>
            <person name="Schmutz J."/>
            <person name="Mcdaniel S.F."/>
        </authorList>
    </citation>
    <scope>NUCLEOTIDE SEQUENCE</scope>
    <source>
        <strain evidence="9">R40</strain>
    </source>
</reference>
<dbReference type="Proteomes" id="UP000822688">
    <property type="component" value="Chromosome 12"/>
</dbReference>
<name>A0A8T0G6Z2_CERPU</name>
<dbReference type="InterPro" id="IPR000719">
    <property type="entry name" value="Prot_kinase_dom"/>
</dbReference>
<dbReference type="GO" id="GO:0004674">
    <property type="term" value="F:protein serine/threonine kinase activity"/>
    <property type="evidence" value="ECO:0007669"/>
    <property type="project" value="UniProtKB-KW"/>
</dbReference>
<sequence>MLGHGSFGTVHKVRWLGVEVAMKTFQGSSTQDFLREVSILEGLRHPYILSLLWYKTDARKCQIIMELMDGDLYSLMQERMEECGNGGPPFSISEATHMMLQVAEGMLFLHEKKIVHRDLKSQNILVKRMKYKEVGFEHVHVKVADFGLSKTKARSTTYSNQTLNQGTTRWMAPELIRMSSAMDDLAVKHPFKVDAFSFGMVCFEILTGEVPFSGLRSYEIIQTVLRGGRPQLPDQIPDRLRYLIEACWSSEPSKRPRFDDICAELRHLSCAHFMTAETPELYLKLISTCMERITLFRISTSPKFHAEQCNYLVDKLANAVESARSAEDGARSLDILKLVF</sequence>
<comment type="caution">
    <text evidence="9">The sequence shown here is derived from an EMBL/GenBank/DDBJ whole genome shotgun (WGS) entry which is preliminary data.</text>
</comment>
<accession>A0A8T0G6Z2</accession>
<feature type="domain" description="Protein kinase" evidence="8">
    <location>
        <begin position="1"/>
        <end position="274"/>
    </location>
</feature>
<dbReference type="PROSITE" id="PS50011">
    <property type="entry name" value="PROTEIN_KINASE_DOM"/>
    <property type="match status" value="1"/>
</dbReference>
<dbReference type="Gene3D" id="1.10.510.10">
    <property type="entry name" value="Transferase(Phosphotransferase) domain 1"/>
    <property type="match status" value="1"/>
</dbReference>
<dbReference type="EMBL" id="CM026433">
    <property type="protein sequence ID" value="KAG0553638.1"/>
    <property type="molecule type" value="Genomic_DNA"/>
</dbReference>
<dbReference type="PROSITE" id="PS00108">
    <property type="entry name" value="PROTEIN_KINASE_ST"/>
    <property type="match status" value="1"/>
</dbReference>
<dbReference type="SMART" id="SM00220">
    <property type="entry name" value="S_TKc"/>
    <property type="match status" value="1"/>
</dbReference>
<evidence type="ECO:0000256" key="7">
    <source>
        <dbReference type="RuleBase" id="RU000304"/>
    </source>
</evidence>
<comment type="similarity">
    <text evidence="7">Belongs to the protein kinase superfamily.</text>
</comment>
<dbReference type="PROSITE" id="PS00107">
    <property type="entry name" value="PROTEIN_KINASE_ATP"/>
    <property type="match status" value="1"/>
</dbReference>
<evidence type="ECO:0000256" key="4">
    <source>
        <dbReference type="ARBA" id="ARBA00022777"/>
    </source>
</evidence>
<keyword evidence="4" id="KW-0418">Kinase</keyword>
<evidence type="ECO:0000259" key="8">
    <source>
        <dbReference type="PROSITE" id="PS50011"/>
    </source>
</evidence>
<proteinExistence type="inferred from homology"/>
<protein>
    <recommendedName>
        <fullName evidence="8">Protein kinase domain-containing protein</fullName>
    </recommendedName>
</protein>
<dbReference type="InterPro" id="IPR008271">
    <property type="entry name" value="Ser/Thr_kinase_AS"/>
</dbReference>
<keyword evidence="5 6" id="KW-0067">ATP-binding</keyword>
<dbReference type="PANTHER" id="PTHR44329">
    <property type="entry name" value="SERINE/THREONINE-PROTEIN KINASE TNNI3K-RELATED"/>
    <property type="match status" value="1"/>
</dbReference>
<dbReference type="InterPro" id="IPR051681">
    <property type="entry name" value="Ser/Thr_Kinases-Pseudokinases"/>
</dbReference>
<evidence type="ECO:0000256" key="3">
    <source>
        <dbReference type="ARBA" id="ARBA00022741"/>
    </source>
</evidence>
<gene>
    <name evidence="9" type="ORF">KC19_12G027200</name>
</gene>
<dbReference type="PANTHER" id="PTHR44329:SF260">
    <property type="entry name" value="PROTEIN KINASE DOMAIN-CONTAINING PROTEIN"/>
    <property type="match status" value="1"/>
</dbReference>
<feature type="binding site" evidence="6">
    <location>
        <position position="23"/>
    </location>
    <ligand>
        <name>ATP</name>
        <dbReference type="ChEBI" id="CHEBI:30616"/>
    </ligand>
</feature>
<evidence type="ECO:0000313" key="10">
    <source>
        <dbReference type="Proteomes" id="UP000822688"/>
    </source>
</evidence>
<evidence type="ECO:0000256" key="5">
    <source>
        <dbReference type="ARBA" id="ARBA00022840"/>
    </source>
</evidence>
<dbReference type="AlphaFoldDB" id="A0A8T0G6Z2"/>
<dbReference type="InterPro" id="IPR011009">
    <property type="entry name" value="Kinase-like_dom_sf"/>
</dbReference>
<dbReference type="GO" id="GO:0005524">
    <property type="term" value="F:ATP binding"/>
    <property type="evidence" value="ECO:0007669"/>
    <property type="project" value="UniProtKB-UniRule"/>
</dbReference>